<evidence type="ECO:0000313" key="1">
    <source>
        <dbReference type="EMBL" id="PON53334.1"/>
    </source>
</evidence>
<name>A0A2P5BX15_TREOI</name>
<keyword evidence="2" id="KW-1185">Reference proteome</keyword>
<evidence type="ECO:0000313" key="2">
    <source>
        <dbReference type="Proteomes" id="UP000237000"/>
    </source>
</evidence>
<accession>A0A2P5BX15</accession>
<sequence length="84" mass="9779">MTLYYINYKLTKKVSHYAQQIQVRAQIALSFMRAKIEDNGTQSNLGLIKNLSADHLGHRLRLDYYLGLDWGFDWLLDCIVFGIV</sequence>
<proteinExistence type="predicted"/>
<dbReference type="Proteomes" id="UP000237000">
    <property type="component" value="Unassembled WGS sequence"/>
</dbReference>
<organism evidence="1 2">
    <name type="scientific">Trema orientale</name>
    <name type="common">Charcoal tree</name>
    <name type="synonym">Celtis orientalis</name>
    <dbReference type="NCBI Taxonomy" id="63057"/>
    <lineage>
        <taxon>Eukaryota</taxon>
        <taxon>Viridiplantae</taxon>
        <taxon>Streptophyta</taxon>
        <taxon>Embryophyta</taxon>
        <taxon>Tracheophyta</taxon>
        <taxon>Spermatophyta</taxon>
        <taxon>Magnoliopsida</taxon>
        <taxon>eudicotyledons</taxon>
        <taxon>Gunneridae</taxon>
        <taxon>Pentapetalae</taxon>
        <taxon>rosids</taxon>
        <taxon>fabids</taxon>
        <taxon>Rosales</taxon>
        <taxon>Cannabaceae</taxon>
        <taxon>Trema</taxon>
    </lineage>
</organism>
<reference evidence="2" key="1">
    <citation type="submission" date="2016-06" db="EMBL/GenBank/DDBJ databases">
        <title>Parallel loss of symbiosis genes in relatives of nitrogen-fixing non-legume Parasponia.</title>
        <authorList>
            <person name="Van Velzen R."/>
            <person name="Holmer R."/>
            <person name="Bu F."/>
            <person name="Rutten L."/>
            <person name="Van Zeijl A."/>
            <person name="Liu W."/>
            <person name="Santuari L."/>
            <person name="Cao Q."/>
            <person name="Sharma T."/>
            <person name="Shen D."/>
            <person name="Roswanjaya Y."/>
            <person name="Wardhani T."/>
            <person name="Kalhor M.S."/>
            <person name="Jansen J."/>
            <person name="Van den Hoogen J."/>
            <person name="Gungor B."/>
            <person name="Hartog M."/>
            <person name="Hontelez J."/>
            <person name="Verver J."/>
            <person name="Yang W.-C."/>
            <person name="Schijlen E."/>
            <person name="Repin R."/>
            <person name="Schilthuizen M."/>
            <person name="Schranz E."/>
            <person name="Heidstra R."/>
            <person name="Miyata K."/>
            <person name="Fedorova E."/>
            <person name="Kohlen W."/>
            <person name="Bisseling T."/>
            <person name="Smit S."/>
            <person name="Geurts R."/>
        </authorList>
    </citation>
    <scope>NUCLEOTIDE SEQUENCE [LARGE SCALE GENOMIC DNA]</scope>
    <source>
        <strain evidence="2">cv. RG33-2</strain>
    </source>
</reference>
<dbReference type="EMBL" id="JXTC01000446">
    <property type="protein sequence ID" value="PON53334.1"/>
    <property type="molecule type" value="Genomic_DNA"/>
</dbReference>
<dbReference type="OrthoDB" id="1730753at2759"/>
<dbReference type="AlphaFoldDB" id="A0A2P5BX15"/>
<gene>
    <name evidence="1" type="ORF">TorRG33x02_305630</name>
</gene>
<dbReference type="InParanoid" id="A0A2P5BX15"/>
<protein>
    <submittedName>
        <fullName evidence="1">Uncharacterized protein</fullName>
    </submittedName>
</protein>
<comment type="caution">
    <text evidence="1">The sequence shown here is derived from an EMBL/GenBank/DDBJ whole genome shotgun (WGS) entry which is preliminary data.</text>
</comment>